<evidence type="ECO:0000313" key="7">
    <source>
        <dbReference type="EMBL" id="RDJ00130.1"/>
    </source>
</evidence>
<feature type="transmembrane region" description="Helical" evidence="6">
    <location>
        <begin position="110"/>
        <end position="131"/>
    </location>
</feature>
<protein>
    <submittedName>
        <fullName evidence="7">MFS transporter</fullName>
    </submittedName>
</protein>
<keyword evidence="4 6" id="KW-1133">Transmembrane helix</keyword>
<dbReference type="SUPFAM" id="SSF103473">
    <property type="entry name" value="MFS general substrate transporter"/>
    <property type="match status" value="1"/>
</dbReference>
<feature type="transmembrane region" description="Helical" evidence="6">
    <location>
        <begin position="84"/>
        <end position="104"/>
    </location>
</feature>
<feature type="transmembrane region" description="Helical" evidence="6">
    <location>
        <begin position="331"/>
        <end position="354"/>
    </location>
</feature>
<feature type="transmembrane region" description="Helical" evidence="6">
    <location>
        <begin position="273"/>
        <end position="292"/>
    </location>
</feature>
<evidence type="ECO:0000256" key="2">
    <source>
        <dbReference type="ARBA" id="ARBA00022475"/>
    </source>
</evidence>
<feature type="transmembrane region" description="Helical" evidence="6">
    <location>
        <begin position="298"/>
        <end position="319"/>
    </location>
</feature>
<feature type="transmembrane region" description="Helical" evidence="6">
    <location>
        <begin position="242"/>
        <end position="266"/>
    </location>
</feature>
<dbReference type="RefSeq" id="WP_114823858.1">
    <property type="nucleotide sequence ID" value="NZ_QQSY01000001.1"/>
</dbReference>
<keyword evidence="5 6" id="KW-0472">Membrane</keyword>
<keyword evidence="3 6" id="KW-0812">Transmembrane</keyword>
<evidence type="ECO:0000256" key="3">
    <source>
        <dbReference type="ARBA" id="ARBA00022692"/>
    </source>
</evidence>
<comment type="subcellular location">
    <subcellularLocation>
        <location evidence="1">Cell membrane</location>
        <topology evidence="1">Multi-pass membrane protein</topology>
    </subcellularLocation>
</comment>
<name>A0A370KC03_9GAMM</name>
<accession>A0A370KC03</accession>
<dbReference type="EMBL" id="QQSY01000001">
    <property type="protein sequence ID" value="RDJ00130.1"/>
    <property type="molecule type" value="Genomic_DNA"/>
</dbReference>
<dbReference type="GO" id="GO:0022857">
    <property type="term" value="F:transmembrane transporter activity"/>
    <property type="evidence" value="ECO:0007669"/>
    <property type="project" value="TreeGrafter"/>
</dbReference>
<comment type="caution">
    <text evidence="7">The sequence shown here is derived from an EMBL/GenBank/DDBJ whole genome shotgun (WGS) entry which is preliminary data.</text>
</comment>
<feature type="transmembrane region" description="Helical" evidence="6">
    <location>
        <begin position="53"/>
        <end position="72"/>
    </location>
</feature>
<keyword evidence="8" id="KW-1185">Reference proteome</keyword>
<proteinExistence type="predicted"/>
<feature type="transmembrane region" description="Helical" evidence="6">
    <location>
        <begin position="210"/>
        <end position="230"/>
    </location>
</feature>
<evidence type="ECO:0000256" key="6">
    <source>
        <dbReference type="SAM" id="Phobius"/>
    </source>
</evidence>
<feature type="transmembrane region" description="Helical" evidence="6">
    <location>
        <begin position="20"/>
        <end position="41"/>
    </location>
</feature>
<organism evidence="7 8">
    <name type="scientific">Dyella solisilvae</name>
    <dbReference type="NCBI Taxonomy" id="1920168"/>
    <lineage>
        <taxon>Bacteria</taxon>
        <taxon>Pseudomonadati</taxon>
        <taxon>Pseudomonadota</taxon>
        <taxon>Gammaproteobacteria</taxon>
        <taxon>Lysobacterales</taxon>
        <taxon>Rhodanobacteraceae</taxon>
        <taxon>Dyella</taxon>
    </lineage>
</organism>
<evidence type="ECO:0000256" key="5">
    <source>
        <dbReference type="ARBA" id="ARBA00023136"/>
    </source>
</evidence>
<gene>
    <name evidence="7" type="ORF">DVT68_04735</name>
</gene>
<dbReference type="OrthoDB" id="5995417at2"/>
<feature type="transmembrane region" description="Helical" evidence="6">
    <location>
        <begin position="168"/>
        <end position="189"/>
    </location>
</feature>
<dbReference type="AlphaFoldDB" id="A0A370KC03"/>
<reference evidence="7 8" key="1">
    <citation type="submission" date="2018-07" db="EMBL/GenBank/DDBJ databases">
        <title>Dyella solisilvae sp. nov., isolated from the pine and broad-leaved mixed forest soil.</title>
        <authorList>
            <person name="Gao Z."/>
            <person name="Qiu L."/>
        </authorList>
    </citation>
    <scope>NUCLEOTIDE SEQUENCE [LARGE SCALE GENOMIC DNA]</scope>
    <source>
        <strain evidence="7 8">DHG54</strain>
    </source>
</reference>
<dbReference type="InterPro" id="IPR050189">
    <property type="entry name" value="MFS_Efflux_Transporters"/>
</dbReference>
<dbReference type="Gene3D" id="1.20.1250.20">
    <property type="entry name" value="MFS general substrate transporter like domains"/>
    <property type="match status" value="1"/>
</dbReference>
<dbReference type="Proteomes" id="UP000254711">
    <property type="component" value="Unassembled WGS sequence"/>
</dbReference>
<dbReference type="PANTHER" id="PTHR43124:SF10">
    <property type="entry name" value="PURINE EFFLUX PUMP PBUE"/>
    <property type="match status" value="1"/>
</dbReference>
<dbReference type="InterPro" id="IPR036259">
    <property type="entry name" value="MFS_trans_sf"/>
</dbReference>
<evidence type="ECO:0000313" key="8">
    <source>
        <dbReference type="Proteomes" id="UP000254711"/>
    </source>
</evidence>
<feature type="transmembrane region" description="Helical" evidence="6">
    <location>
        <begin position="143"/>
        <end position="162"/>
    </location>
</feature>
<feature type="transmembrane region" description="Helical" evidence="6">
    <location>
        <begin position="360"/>
        <end position="380"/>
    </location>
</feature>
<evidence type="ECO:0000256" key="4">
    <source>
        <dbReference type="ARBA" id="ARBA00022989"/>
    </source>
</evidence>
<sequence>MHDSSGDASAATAFSRTEIFAALLLGCVALMMLGLQPVLLGELVNRQRISLEGVGVVAMGEIFALGLGVILAEKVLPLGRLRETAAGASLLLAGVNLLTLLAKGDLACTLVRLLAGLLAAALFWITTMVIVRSAKPDRLAGVFLTLQTAVQAVVALCLARWVMPAFGWQAGFVAVAALSLLPLTVLRWIPLRLGLHAEAVKPSLVSMRGLFALLVPFAQMCAVGTLWAYLDPLGQAAGFTASNAQALVSLVLFMQLVGGSVASMAVRWWRAPATLAVGVVLFVAVTLGMHGLPAGRLVAFAVLCGVFGFGWLFLMPFHIRLAFDVDPQGRVALLVPAAQLLGSAFGPLTASFSVNGDQVGHVPLVASGFALLVGLSLLALRLRVPASTLRPSGAGQE</sequence>
<evidence type="ECO:0000256" key="1">
    <source>
        <dbReference type="ARBA" id="ARBA00004651"/>
    </source>
</evidence>
<dbReference type="GO" id="GO:0005886">
    <property type="term" value="C:plasma membrane"/>
    <property type="evidence" value="ECO:0007669"/>
    <property type="project" value="UniProtKB-SubCell"/>
</dbReference>
<keyword evidence="2" id="KW-1003">Cell membrane</keyword>
<dbReference type="PANTHER" id="PTHR43124">
    <property type="entry name" value="PURINE EFFLUX PUMP PBUE"/>
    <property type="match status" value="1"/>
</dbReference>